<dbReference type="PANTHER" id="PTHR12117">
    <property type="entry name" value="HISTONE ACETYLTRANSFERASE COMPLEX"/>
    <property type="match status" value="1"/>
</dbReference>
<feature type="compositionally biased region" description="Polar residues" evidence="5">
    <location>
        <begin position="377"/>
        <end position="397"/>
    </location>
</feature>
<evidence type="ECO:0000256" key="5">
    <source>
        <dbReference type="SAM" id="MobiDB-lite"/>
    </source>
</evidence>
<accession>A0AAN8KBW7</accession>
<evidence type="ECO:0000256" key="3">
    <source>
        <dbReference type="ARBA" id="ARBA00022964"/>
    </source>
</evidence>
<keyword evidence="3" id="KW-0223">Dioxygenase</keyword>
<feature type="domain" description="Prolyl 4-hydroxylase alpha subunit" evidence="6">
    <location>
        <begin position="54"/>
        <end position="232"/>
    </location>
</feature>
<reference evidence="7 8" key="1">
    <citation type="submission" date="2024-01" db="EMBL/GenBank/DDBJ databases">
        <title>The genome of the rayed Mediterranean limpet Patella caerulea (Linnaeus, 1758).</title>
        <authorList>
            <person name="Anh-Thu Weber A."/>
            <person name="Halstead-Nussloch G."/>
        </authorList>
    </citation>
    <scope>NUCLEOTIDE SEQUENCE [LARGE SCALE GENOMIC DNA]</scope>
    <source>
        <strain evidence="7">AATW-2023a</strain>
        <tissue evidence="7">Whole specimen</tissue>
    </source>
</reference>
<dbReference type="AlphaFoldDB" id="A0AAN8KBW7"/>
<keyword evidence="4" id="KW-0560">Oxidoreductase</keyword>
<protein>
    <recommendedName>
        <fullName evidence="6">Prolyl 4-hydroxylase alpha subunit domain-containing protein</fullName>
    </recommendedName>
</protein>
<dbReference type="Pfam" id="PF13661">
    <property type="entry name" value="2OG-FeII_Oxy_4"/>
    <property type="match status" value="1"/>
</dbReference>
<dbReference type="GO" id="GO:0005506">
    <property type="term" value="F:iron ion binding"/>
    <property type="evidence" value="ECO:0007669"/>
    <property type="project" value="InterPro"/>
</dbReference>
<evidence type="ECO:0000313" key="8">
    <source>
        <dbReference type="Proteomes" id="UP001347796"/>
    </source>
</evidence>
<dbReference type="GO" id="GO:0006449">
    <property type="term" value="P:regulation of translational termination"/>
    <property type="evidence" value="ECO:0007669"/>
    <property type="project" value="TreeGrafter"/>
</dbReference>
<keyword evidence="8" id="KW-1185">Reference proteome</keyword>
<dbReference type="InterPro" id="IPR051842">
    <property type="entry name" value="uS12_prolyl_hydroxylase"/>
</dbReference>
<dbReference type="FunFam" id="2.60.120.620:FF:000034">
    <property type="entry name" value="2-oxoglutarate and iron-dependent oxygenase domain-containing 1"/>
    <property type="match status" value="1"/>
</dbReference>
<proteinExistence type="predicted"/>
<dbReference type="GO" id="GO:0005737">
    <property type="term" value="C:cytoplasm"/>
    <property type="evidence" value="ECO:0007669"/>
    <property type="project" value="TreeGrafter"/>
</dbReference>
<dbReference type="Gene3D" id="2.60.120.620">
    <property type="entry name" value="q2cbj1_9rhob like domain"/>
    <property type="match status" value="2"/>
</dbReference>
<feature type="region of interest" description="Disordered" evidence="5">
    <location>
        <begin position="362"/>
        <end position="399"/>
    </location>
</feature>
<dbReference type="InterPro" id="IPR019601">
    <property type="entry name" value="Oxoglutarate/Fe-dep_Oase_C"/>
</dbReference>
<dbReference type="GO" id="GO:0031543">
    <property type="term" value="F:peptidyl-proline dioxygenase activity"/>
    <property type="evidence" value="ECO:0007669"/>
    <property type="project" value="TreeGrafter"/>
</dbReference>
<evidence type="ECO:0000256" key="4">
    <source>
        <dbReference type="ARBA" id="ARBA00023002"/>
    </source>
</evidence>
<dbReference type="Pfam" id="PF10637">
    <property type="entry name" value="Ofd1_CTDD"/>
    <property type="match status" value="1"/>
</dbReference>
<evidence type="ECO:0000256" key="1">
    <source>
        <dbReference type="ARBA" id="ARBA00001961"/>
    </source>
</evidence>
<dbReference type="EMBL" id="JAZGQO010000003">
    <property type="protein sequence ID" value="KAK6188266.1"/>
    <property type="molecule type" value="Genomic_DNA"/>
</dbReference>
<comment type="cofactor">
    <cofactor evidence="1">
        <name>L-ascorbate</name>
        <dbReference type="ChEBI" id="CHEBI:38290"/>
    </cofactor>
</comment>
<comment type="caution">
    <text evidence="7">The sequence shown here is derived from an EMBL/GenBank/DDBJ whole genome shotgun (WGS) entry which is preliminary data.</text>
</comment>
<dbReference type="SMART" id="SM00702">
    <property type="entry name" value="P4Hc"/>
    <property type="match status" value="1"/>
</dbReference>
<evidence type="ECO:0000313" key="7">
    <source>
        <dbReference type="EMBL" id="KAK6188266.1"/>
    </source>
</evidence>
<gene>
    <name evidence="7" type="ORF">SNE40_004480</name>
</gene>
<dbReference type="PANTHER" id="PTHR12117:SF0">
    <property type="entry name" value="PROLYL 3-HYDROXYLASE OGFOD1"/>
    <property type="match status" value="1"/>
</dbReference>
<dbReference type="InterPro" id="IPR006620">
    <property type="entry name" value="Pro_4_hyd_alph"/>
</dbReference>
<dbReference type="InterPro" id="IPR039558">
    <property type="entry name" value="TPA1/OFD1_N"/>
</dbReference>
<name>A0AAN8KBW7_PATCE</name>
<feature type="compositionally biased region" description="Acidic residues" evidence="5">
    <location>
        <begin position="364"/>
        <end position="373"/>
    </location>
</feature>
<evidence type="ECO:0000259" key="6">
    <source>
        <dbReference type="SMART" id="SM00702"/>
    </source>
</evidence>
<dbReference type="GO" id="GO:0031418">
    <property type="term" value="F:L-ascorbic acid binding"/>
    <property type="evidence" value="ECO:0007669"/>
    <property type="project" value="UniProtKB-KW"/>
</dbReference>
<evidence type="ECO:0000256" key="2">
    <source>
        <dbReference type="ARBA" id="ARBA00022896"/>
    </source>
</evidence>
<keyword evidence="2" id="KW-0847">Vitamin C</keyword>
<dbReference type="Proteomes" id="UP001347796">
    <property type="component" value="Unassembled WGS sequence"/>
</dbReference>
<sequence length="515" mass="59440">MSDEPVIKKKKGGIKLKLHKTYSDEPFVVAAQKCYASKIQADCEQFKEVHVDPFYHAVLPNFITDEDFVESLEKELSQLKFREKNNDLYKFHQSKDLKHVKSQCITEFCEFLQNDVKEWLSNISGISLTDVVDSFCSKYEYTDILLCHDDELEKRRIAYIYYLVPPSWNEEDGGTLDLFTSDDHIQPKDIVKSVVPKRNNFLFFEVTERSFHQVAEVLSKESIRLAVSGWFHGPSLPRQKPYEEPSPLLTPYITVGEDNFYNWINPIYLHPETQGDISEKFESESEIQLSDFIQKEKFNLLLSALQESNIPWSSVGPANKRKYYLCNKDNQPKIVEECVDFLQSEAMFLVLSNMTGLKLHELAPESDSEDSEEEKNVAQSSQQQNGLEENNESINHSARSKETAGVSSCCCSEVRKWQHGCYTLAHDMSHESSAEFALDAVLYIGCSDWKTEYGGFTSYIAKDEDDELLSVTPENNCLALVYRDKNTLRFVKHINHQSTQHSQPYFYDISTVYYE</sequence>
<organism evidence="7 8">
    <name type="scientific">Patella caerulea</name>
    <name type="common">Rayed Mediterranean limpet</name>
    <dbReference type="NCBI Taxonomy" id="87958"/>
    <lineage>
        <taxon>Eukaryota</taxon>
        <taxon>Metazoa</taxon>
        <taxon>Spiralia</taxon>
        <taxon>Lophotrochozoa</taxon>
        <taxon>Mollusca</taxon>
        <taxon>Gastropoda</taxon>
        <taxon>Patellogastropoda</taxon>
        <taxon>Patelloidea</taxon>
        <taxon>Patellidae</taxon>
        <taxon>Patella</taxon>
    </lineage>
</organism>